<feature type="region of interest" description="Disordered" evidence="2">
    <location>
        <begin position="149"/>
        <end position="194"/>
    </location>
</feature>
<evidence type="ECO:0000313" key="4">
    <source>
        <dbReference type="Proteomes" id="UP000320333"/>
    </source>
</evidence>
<sequence length="369" mass="40600">METLIHQLESAERDIKEAISKLSNYGGNSDDSLNLCERIEETLAQRLSSIDIEVEREERERIERRNAVEKRLASVSALQNVFIAAGYEPGELNLQLSKQLPETVPSTPPPKQSKRQLNNAYIPDVFVATPGTAIGASTLGGLVGANEFEFESEPEETKLDAYEESSDDDEFDAPPVGFNADSAEEPPSPTLESLGISSLGLGLLKGVLVSDPMSPDHATPSTQRIARLRLSSTSLNSAKSSSPGAPEITETPHHHKMMTDNINSIFGDLIRSARMEEYMNLPEFIRPQLSFNLLNEIISEINEFITDKRFHGMDEDARIMETDSITLEELTQGSSIDPSKVKPAMVALLHMGRMISKEDGTAGKRYLLA</sequence>
<comment type="caution">
    <text evidence="3">The sequence shown here is derived from an EMBL/GenBank/DDBJ whole genome shotgun (WGS) entry which is preliminary data.</text>
</comment>
<gene>
    <name evidence="3" type="ORF">CcCBS67573_g08229</name>
</gene>
<proteinExistence type="predicted"/>
<dbReference type="Proteomes" id="UP000320333">
    <property type="component" value="Unassembled WGS sequence"/>
</dbReference>
<feature type="coiled-coil region" evidence="1">
    <location>
        <begin position="1"/>
        <end position="28"/>
    </location>
</feature>
<name>A0A507EMJ5_9FUNG</name>
<evidence type="ECO:0000256" key="2">
    <source>
        <dbReference type="SAM" id="MobiDB-lite"/>
    </source>
</evidence>
<reference evidence="3 4" key="1">
    <citation type="journal article" date="2019" name="Sci. Rep.">
        <title>Comparative genomics of chytrid fungi reveal insights into the obligate biotrophic and pathogenic lifestyle of Synchytrium endobioticum.</title>
        <authorList>
            <person name="van de Vossenberg B.T.L.H."/>
            <person name="Warris S."/>
            <person name="Nguyen H.D.T."/>
            <person name="van Gent-Pelzer M.P.E."/>
            <person name="Joly D.L."/>
            <person name="van de Geest H.C."/>
            <person name="Bonants P.J.M."/>
            <person name="Smith D.S."/>
            <person name="Levesque C.A."/>
            <person name="van der Lee T.A.J."/>
        </authorList>
    </citation>
    <scope>NUCLEOTIDE SEQUENCE [LARGE SCALE GENOMIC DNA]</scope>
    <source>
        <strain evidence="3 4">CBS 675.73</strain>
    </source>
</reference>
<accession>A0A507EMJ5</accession>
<keyword evidence="4" id="KW-1185">Reference proteome</keyword>
<evidence type="ECO:0008006" key="5">
    <source>
        <dbReference type="Google" id="ProtNLM"/>
    </source>
</evidence>
<keyword evidence="1" id="KW-0175">Coiled coil</keyword>
<dbReference type="OrthoDB" id="2149471at2759"/>
<feature type="region of interest" description="Disordered" evidence="2">
    <location>
        <begin position="233"/>
        <end position="253"/>
    </location>
</feature>
<evidence type="ECO:0000256" key="1">
    <source>
        <dbReference type="SAM" id="Coils"/>
    </source>
</evidence>
<evidence type="ECO:0000313" key="3">
    <source>
        <dbReference type="EMBL" id="TPX65084.1"/>
    </source>
</evidence>
<feature type="compositionally biased region" description="Acidic residues" evidence="2">
    <location>
        <begin position="162"/>
        <end position="172"/>
    </location>
</feature>
<dbReference type="EMBL" id="QEAP01000509">
    <property type="protein sequence ID" value="TPX65084.1"/>
    <property type="molecule type" value="Genomic_DNA"/>
</dbReference>
<organism evidence="3 4">
    <name type="scientific">Chytriomyces confervae</name>
    <dbReference type="NCBI Taxonomy" id="246404"/>
    <lineage>
        <taxon>Eukaryota</taxon>
        <taxon>Fungi</taxon>
        <taxon>Fungi incertae sedis</taxon>
        <taxon>Chytridiomycota</taxon>
        <taxon>Chytridiomycota incertae sedis</taxon>
        <taxon>Chytridiomycetes</taxon>
        <taxon>Chytridiales</taxon>
        <taxon>Chytriomycetaceae</taxon>
        <taxon>Chytriomyces</taxon>
    </lineage>
</organism>
<protein>
    <recommendedName>
        <fullName evidence="5">Spindle and kinetochore-associated protein 3</fullName>
    </recommendedName>
</protein>
<feature type="compositionally biased region" description="Low complexity" evidence="2">
    <location>
        <begin position="233"/>
        <end position="242"/>
    </location>
</feature>
<dbReference type="AlphaFoldDB" id="A0A507EMJ5"/>